<proteinExistence type="predicted"/>
<dbReference type="GO" id="GO:0016740">
    <property type="term" value="F:transferase activity"/>
    <property type="evidence" value="ECO:0007669"/>
    <property type="project" value="UniProtKB-KW"/>
</dbReference>
<dbReference type="RefSeq" id="WP_223199603.1">
    <property type="nucleotide sequence ID" value="NZ_VUOB01000148.1"/>
</dbReference>
<gene>
    <name evidence="2" type="ORF">F0L68_40865</name>
</gene>
<dbReference type="Pfam" id="PF02515">
    <property type="entry name" value="CoA_transf_3"/>
    <property type="match status" value="1"/>
</dbReference>
<feature type="non-terminal residue" evidence="2">
    <location>
        <position position="67"/>
    </location>
</feature>
<dbReference type="EMBL" id="VUOB01000148">
    <property type="protein sequence ID" value="KAA2246072.1"/>
    <property type="molecule type" value="Genomic_DNA"/>
</dbReference>
<name>A0A5B2W6D0_9PSEU</name>
<sequence length="67" mass="6717">AALAAGTDACLAPVLDPGEAVEHPHNAARATFVEVAGKVQPAPAPRFDRTPAATPTPPANPGEHTEA</sequence>
<keyword evidence="3" id="KW-1185">Reference proteome</keyword>
<accession>A0A5B2W6D0</accession>
<evidence type="ECO:0000256" key="1">
    <source>
        <dbReference type="SAM" id="MobiDB-lite"/>
    </source>
</evidence>
<protein>
    <submittedName>
        <fullName evidence="2">CoA transferase</fullName>
    </submittedName>
</protein>
<dbReference type="Proteomes" id="UP000323454">
    <property type="component" value="Unassembled WGS sequence"/>
</dbReference>
<dbReference type="InterPro" id="IPR003673">
    <property type="entry name" value="CoA-Trfase_fam_III"/>
</dbReference>
<organism evidence="2 3">
    <name type="scientific">Solihabitans fulvus</name>
    <dbReference type="NCBI Taxonomy" id="1892852"/>
    <lineage>
        <taxon>Bacteria</taxon>
        <taxon>Bacillati</taxon>
        <taxon>Actinomycetota</taxon>
        <taxon>Actinomycetes</taxon>
        <taxon>Pseudonocardiales</taxon>
        <taxon>Pseudonocardiaceae</taxon>
        <taxon>Solihabitans</taxon>
    </lineage>
</organism>
<dbReference type="AlphaFoldDB" id="A0A5B2W6D0"/>
<feature type="non-terminal residue" evidence="2">
    <location>
        <position position="1"/>
    </location>
</feature>
<feature type="region of interest" description="Disordered" evidence="1">
    <location>
        <begin position="39"/>
        <end position="67"/>
    </location>
</feature>
<keyword evidence="2" id="KW-0808">Transferase</keyword>
<dbReference type="InterPro" id="IPR023606">
    <property type="entry name" value="CoA-Trfase_III_dom_1_sf"/>
</dbReference>
<reference evidence="2 3" key="2">
    <citation type="submission" date="2019-09" db="EMBL/GenBank/DDBJ databases">
        <authorList>
            <person name="Jin C."/>
        </authorList>
    </citation>
    <scope>NUCLEOTIDE SEQUENCE [LARGE SCALE GENOMIC DNA]</scope>
    <source>
        <strain evidence="2 3">AN110305</strain>
    </source>
</reference>
<reference evidence="2 3" key="1">
    <citation type="submission" date="2019-09" db="EMBL/GenBank/DDBJ databases">
        <title>Goodfellowia gen. nov., a new genus of the Pseudonocardineae related to Actinoalloteichus, containing Goodfellowia coeruleoviolacea gen. nov., comb. nov. gen. nov., comb. nov.</title>
        <authorList>
            <person name="Labeda D."/>
        </authorList>
    </citation>
    <scope>NUCLEOTIDE SEQUENCE [LARGE SCALE GENOMIC DNA]</scope>
    <source>
        <strain evidence="2 3">AN110305</strain>
    </source>
</reference>
<dbReference type="SUPFAM" id="SSF89796">
    <property type="entry name" value="CoA-transferase family III (CaiB/BaiF)"/>
    <property type="match status" value="1"/>
</dbReference>
<comment type="caution">
    <text evidence="2">The sequence shown here is derived from an EMBL/GenBank/DDBJ whole genome shotgun (WGS) entry which is preliminary data.</text>
</comment>
<evidence type="ECO:0000313" key="2">
    <source>
        <dbReference type="EMBL" id="KAA2246072.1"/>
    </source>
</evidence>
<dbReference type="Gene3D" id="3.40.50.10540">
    <property type="entry name" value="Crotonobetainyl-coa:carnitine coa-transferase, domain 1"/>
    <property type="match status" value="1"/>
</dbReference>
<evidence type="ECO:0000313" key="3">
    <source>
        <dbReference type="Proteomes" id="UP000323454"/>
    </source>
</evidence>